<dbReference type="EMBL" id="SJPT01000005">
    <property type="protein sequence ID" value="TWU22241.1"/>
    <property type="molecule type" value="Genomic_DNA"/>
</dbReference>
<evidence type="ECO:0000313" key="1">
    <source>
        <dbReference type="EMBL" id="TWU22241.1"/>
    </source>
</evidence>
<gene>
    <name evidence="1" type="ORF">Pla52o_32970</name>
</gene>
<accession>A0A5C6CFT7</accession>
<proteinExistence type="predicted"/>
<evidence type="ECO:0000313" key="2">
    <source>
        <dbReference type="Proteomes" id="UP000316304"/>
    </source>
</evidence>
<dbReference type="AlphaFoldDB" id="A0A5C6CFT7"/>
<protein>
    <submittedName>
        <fullName evidence="1">Uncharacterized protein</fullName>
    </submittedName>
</protein>
<organism evidence="1 2">
    <name type="scientific">Novipirellula galeiformis</name>
    <dbReference type="NCBI Taxonomy" id="2528004"/>
    <lineage>
        <taxon>Bacteria</taxon>
        <taxon>Pseudomonadati</taxon>
        <taxon>Planctomycetota</taxon>
        <taxon>Planctomycetia</taxon>
        <taxon>Pirellulales</taxon>
        <taxon>Pirellulaceae</taxon>
        <taxon>Novipirellula</taxon>
    </lineage>
</organism>
<reference evidence="1 2" key="1">
    <citation type="submission" date="2019-02" db="EMBL/GenBank/DDBJ databases">
        <title>Deep-cultivation of Planctomycetes and their phenomic and genomic characterization uncovers novel biology.</title>
        <authorList>
            <person name="Wiegand S."/>
            <person name="Jogler M."/>
            <person name="Boedeker C."/>
            <person name="Pinto D."/>
            <person name="Vollmers J."/>
            <person name="Rivas-Marin E."/>
            <person name="Kohn T."/>
            <person name="Peeters S.H."/>
            <person name="Heuer A."/>
            <person name="Rast P."/>
            <person name="Oberbeckmann S."/>
            <person name="Bunk B."/>
            <person name="Jeske O."/>
            <person name="Meyerdierks A."/>
            <person name="Storesund J.E."/>
            <person name="Kallscheuer N."/>
            <person name="Luecker S."/>
            <person name="Lage O.M."/>
            <person name="Pohl T."/>
            <person name="Merkel B.J."/>
            <person name="Hornburger P."/>
            <person name="Mueller R.-W."/>
            <person name="Bruemmer F."/>
            <person name="Labrenz M."/>
            <person name="Spormann A.M."/>
            <person name="Op Den Camp H."/>
            <person name="Overmann J."/>
            <person name="Amann R."/>
            <person name="Jetten M.S.M."/>
            <person name="Mascher T."/>
            <person name="Medema M.H."/>
            <person name="Devos D.P."/>
            <person name="Kaster A.-K."/>
            <person name="Ovreas L."/>
            <person name="Rohde M."/>
            <person name="Galperin M.Y."/>
            <person name="Jogler C."/>
        </authorList>
    </citation>
    <scope>NUCLEOTIDE SEQUENCE [LARGE SCALE GENOMIC DNA]</scope>
    <source>
        <strain evidence="1 2">Pla52o</strain>
    </source>
</reference>
<sequence>MIPSRYQRWGLCWFGQRESAFRNGRESIERPRYYAGYVLAPEVAVQAAVADRFGEVRFIDRLIASNVGDRSSDSQDLVVRSRR</sequence>
<comment type="caution">
    <text evidence="1">The sequence shown here is derived from an EMBL/GenBank/DDBJ whole genome shotgun (WGS) entry which is preliminary data.</text>
</comment>
<name>A0A5C6CFT7_9BACT</name>
<keyword evidence="2" id="KW-1185">Reference proteome</keyword>
<dbReference type="Proteomes" id="UP000316304">
    <property type="component" value="Unassembled WGS sequence"/>
</dbReference>